<keyword evidence="4 6" id="KW-0456">Lyase</keyword>
<dbReference type="Pfam" id="PF00291">
    <property type="entry name" value="PALP"/>
    <property type="match status" value="1"/>
</dbReference>
<evidence type="ECO:0000259" key="5">
    <source>
        <dbReference type="Pfam" id="PF00291"/>
    </source>
</evidence>
<dbReference type="GO" id="GO:0009097">
    <property type="term" value="P:isoleucine biosynthetic process"/>
    <property type="evidence" value="ECO:0007669"/>
    <property type="project" value="TreeGrafter"/>
</dbReference>
<dbReference type="FunFam" id="3.40.50.1100:FF:000005">
    <property type="entry name" value="Threonine dehydratase catabolic"/>
    <property type="match status" value="1"/>
</dbReference>
<keyword evidence="7" id="KW-1185">Reference proteome</keyword>
<evidence type="ECO:0000256" key="2">
    <source>
        <dbReference type="ARBA" id="ARBA00010869"/>
    </source>
</evidence>
<dbReference type="HOGENOM" id="CLU_021152_4_2_0"/>
<evidence type="ECO:0000256" key="4">
    <source>
        <dbReference type="ARBA" id="ARBA00023239"/>
    </source>
</evidence>
<organism evidence="6 7">
    <name type="scientific">Aminomonas paucivorans DSM 12260</name>
    <dbReference type="NCBI Taxonomy" id="584708"/>
    <lineage>
        <taxon>Bacteria</taxon>
        <taxon>Thermotogati</taxon>
        <taxon>Synergistota</taxon>
        <taxon>Synergistia</taxon>
        <taxon>Synergistales</taxon>
        <taxon>Synergistaceae</taxon>
        <taxon>Aminomonas</taxon>
    </lineage>
</organism>
<dbReference type="InterPro" id="IPR036052">
    <property type="entry name" value="TrpB-like_PALP_sf"/>
</dbReference>
<gene>
    <name evidence="6" type="ORF">Apau_2350</name>
</gene>
<dbReference type="AlphaFoldDB" id="E3D084"/>
<dbReference type="GO" id="GO:0003941">
    <property type="term" value="F:L-serine ammonia-lyase activity"/>
    <property type="evidence" value="ECO:0007669"/>
    <property type="project" value="TreeGrafter"/>
</dbReference>
<dbReference type="EMBL" id="CM001022">
    <property type="protein sequence ID" value="EFQ24757.1"/>
    <property type="molecule type" value="Genomic_DNA"/>
</dbReference>
<dbReference type="GO" id="GO:0004794">
    <property type="term" value="F:threonine deaminase activity"/>
    <property type="evidence" value="ECO:0007669"/>
    <property type="project" value="UniProtKB-EC"/>
</dbReference>
<evidence type="ECO:0000313" key="7">
    <source>
        <dbReference type="Proteomes" id="UP000005096"/>
    </source>
</evidence>
<dbReference type="eggNOG" id="COG1171">
    <property type="taxonomic scope" value="Bacteria"/>
</dbReference>
<protein>
    <submittedName>
        <fullName evidence="6">L-threonine ammonia-lyase</fullName>
        <ecNumber evidence="6">4.3.1.19</ecNumber>
    </submittedName>
</protein>
<reference evidence="6 7" key="1">
    <citation type="journal article" date="2010" name="Stand. Genomic Sci.">
        <title>Non-contiguous finished genome sequence of Aminomonas paucivorans type strain (GLU-3).</title>
        <authorList>
            <person name="Pitluck S."/>
            <person name="Yasawong M."/>
            <person name="Held B."/>
            <person name="Lapidus A."/>
            <person name="Nolan M."/>
            <person name="Copeland A."/>
            <person name="Lucas S."/>
            <person name="Del Rio T.G."/>
            <person name="Tice H."/>
            <person name="Cheng J.F."/>
            <person name="Chertkov O."/>
            <person name="Goodwin L."/>
            <person name="Tapia R."/>
            <person name="Han C."/>
            <person name="Liolios K."/>
            <person name="Ivanova N."/>
            <person name="Mavromatis K."/>
            <person name="Ovchinnikova G."/>
            <person name="Pati A."/>
            <person name="Chen A."/>
            <person name="Palaniappan K."/>
            <person name="Land M."/>
            <person name="Hauser L."/>
            <person name="Chang Y.J."/>
            <person name="Jeffries C.D."/>
            <person name="Pukall R."/>
            <person name="Spring S."/>
            <person name="Rohde M."/>
            <person name="Sikorski J."/>
            <person name="Goker M."/>
            <person name="Woyke T."/>
            <person name="Bristow J."/>
            <person name="Eisen J.A."/>
            <person name="Markowitz V."/>
            <person name="Hugenholtz P."/>
            <person name="Kyrpides N.C."/>
            <person name="Klenk H.P."/>
        </authorList>
    </citation>
    <scope>NUCLEOTIDE SEQUENCE [LARGE SCALE GENOMIC DNA]</scope>
    <source>
        <strain evidence="6 7">DSM 12260</strain>
    </source>
</reference>
<dbReference type="Proteomes" id="UP000005096">
    <property type="component" value="Chromosome"/>
</dbReference>
<evidence type="ECO:0000256" key="1">
    <source>
        <dbReference type="ARBA" id="ARBA00001933"/>
    </source>
</evidence>
<dbReference type="InterPro" id="IPR050147">
    <property type="entry name" value="Ser/Thr_Dehydratase"/>
</dbReference>
<name>E3D084_9BACT</name>
<dbReference type="InterPro" id="IPR001926">
    <property type="entry name" value="TrpB-like_PALP"/>
</dbReference>
<dbReference type="STRING" id="584708.Apau_2350"/>
<accession>E3D084</accession>
<sequence>MTHLPINPSFTDALLAYRFLRPRVRHTPLEHSAPLSERLGTPVFVKWENQQFCGSFKIRGALFKMSRLTEAQQKRGVVTASSGNHGQGVALAAAQMRVKATICVPASCPRTKQEAIRRLGGPWVDLQCIEGTYDDAEAEAHRRGEAGLTYVSSFEDPDILCGASTLGIEMLLDEPDLDLIVMPAGGGGLMNGVSLAASTLRPRIELWGVQSEASNPYVVSWDSGVVRDVEYGDTLADGLAGYIPQSLLDLAKTRMKGVVEVREEDIARAIATLHRTHHQVVEGAGAVGVAALLTGRPEVRGKKVGVVISGGNIDESRLLEVLRSQEG</sequence>
<dbReference type="PaxDb" id="584708-Apau_2350"/>
<dbReference type="PANTHER" id="PTHR48078">
    <property type="entry name" value="THREONINE DEHYDRATASE, MITOCHONDRIAL-RELATED"/>
    <property type="match status" value="1"/>
</dbReference>
<comment type="cofactor">
    <cofactor evidence="1">
        <name>pyridoxal 5'-phosphate</name>
        <dbReference type="ChEBI" id="CHEBI:597326"/>
    </cofactor>
</comment>
<dbReference type="CDD" id="cd01562">
    <property type="entry name" value="Thr-dehyd"/>
    <property type="match status" value="1"/>
</dbReference>
<dbReference type="EC" id="4.3.1.19" evidence="6"/>
<dbReference type="Gene3D" id="3.40.50.1100">
    <property type="match status" value="2"/>
</dbReference>
<keyword evidence="3" id="KW-0663">Pyridoxal phosphate</keyword>
<dbReference type="SUPFAM" id="SSF53686">
    <property type="entry name" value="Tryptophan synthase beta subunit-like PLP-dependent enzymes"/>
    <property type="match status" value="1"/>
</dbReference>
<dbReference type="GO" id="GO:0006565">
    <property type="term" value="P:L-serine catabolic process"/>
    <property type="evidence" value="ECO:0007669"/>
    <property type="project" value="TreeGrafter"/>
</dbReference>
<evidence type="ECO:0000313" key="6">
    <source>
        <dbReference type="EMBL" id="EFQ24757.1"/>
    </source>
</evidence>
<dbReference type="GO" id="GO:0006567">
    <property type="term" value="P:L-threonine catabolic process"/>
    <property type="evidence" value="ECO:0007669"/>
    <property type="project" value="TreeGrafter"/>
</dbReference>
<dbReference type="RefSeq" id="WP_006302005.1">
    <property type="nucleotide sequence ID" value="NZ_CM001022.1"/>
</dbReference>
<proteinExistence type="inferred from homology"/>
<feature type="domain" description="Tryptophan synthase beta chain-like PALP" evidence="5">
    <location>
        <begin position="22"/>
        <end position="310"/>
    </location>
</feature>
<dbReference type="PANTHER" id="PTHR48078:SF6">
    <property type="entry name" value="L-THREONINE DEHYDRATASE CATABOLIC TDCB"/>
    <property type="match status" value="1"/>
</dbReference>
<dbReference type="OrthoDB" id="9811476at2"/>
<comment type="similarity">
    <text evidence="2">Belongs to the serine/threonine dehydratase family.</text>
</comment>
<evidence type="ECO:0000256" key="3">
    <source>
        <dbReference type="ARBA" id="ARBA00022898"/>
    </source>
</evidence>